<dbReference type="OrthoDB" id="266020at2759"/>
<name>A0A6J0L2J3_RAPSA</name>
<proteinExistence type="predicted"/>
<feature type="compositionally biased region" description="Polar residues" evidence="1">
    <location>
        <begin position="258"/>
        <end position="268"/>
    </location>
</feature>
<dbReference type="RefSeq" id="XP_018454370.1">
    <property type="nucleotide sequence ID" value="XM_018598868.2"/>
</dbReference>
<dbReference type="AlphaFoldDB" id="A0A6J0L2J3"/>
<keyword evidence="2" id="KW-1185">Reference proteome</keyword>
<dbReference type="KEGG" id="rsz:108825554"/>
<dbReference type="InterPro" id="IPR053234">
    <property type="entry name" value="RPM1_Interactor"/>
</dbReference>
<dbReference type="RefSeq" id="XP_056856355.1">
    <property type="nucleotide sequence ID" value="XM_057000375.1"/>
</dbReference>
<sequence>MGSENHVVVDVSSDEEDIDRDYLNWLNKDKSDSTDVVEVKGSVRSQLNSSTQAALEDDDDDKDCVILDCDPDKTTAAAVEAEAEADDDDEVLVVGQKGEIACRDFPHPRHSCAKYSFNSTSHESYCDMCHCYVCDIPAPCPYWCVALSGVDHCHANDKDKTWMNQREYLRLGGNMPTTLVPAAHATVSPSQSIIPLSQKGQNPSPRNNKIEIQACSSSASTRVANLSNVRGKSRSLSSSVSIQKDTSTYMGNLRRSRVASSGTRSYGNNVKVGHYTNAKVSRSTHRSNTSVVSPTINPEMYTQQQQQNCQLNVTDYCCAAVTTGSQSNADLFTLPEWGSTVQQQPGTNENVLQTKLSEVESWLMDSCNQAGLVAQDNVTFDFETFLND</sequence>
<reference evidence="3 4" key="1">
    <citation type="submission" date="2025-04" db="UniProtKB">
        <authorList>
            <consortium name="RefSeq"/>
        </authorList>
    </citation>
    <scope>IDENTIFICATION</scope>
    <source>
        <tissue evidence="3 4">Leaf</tissue>
    </source>
</reference>
<dbReference type="Proteomes" id="UP000504610">
    <property type="component" value="Unplaced"/>
</dbReference>
<feature type="region of interest" description="Disordered" evidence="1">
    <location>
        <begin position="251"/>
        <end position="270"/>
    </location>
</feature>
<dbReference type="GeneID" id="108825554"/>
<dbReference type="PANTHER" id="PTHR33443:SF20">
    <property type="entry name" value="(RAPE) HYPOTHETICAL PROTEIN"/>
    <property type="match status" value="1"/>
</dbReference>
<evidence type="ECO:0000313" key="2">
    <source>
        <dbReference type="Proteomes" id="UP000504610"/>
    </source>
</evidence>
<evidence type="ECO:0000256" key="1">
    <source>
        <dbReference type="SAM" id="MobiDB-lite"/>
    </source>
</evidence>
<organism evidence="2 3">
    <name type="scientific">Raphanus sativus</name>
    <name type="common">Radish</name>
    <name type="synonym">Raphanus raphanistrum var. sativus</name>
    <dbReference type="NCBI Taxonomy" id="3726"/>
    <lineage>
        <taxon>Eukaryota</taxon>
        <taxon>Viridiplantae</taxon>
        <taxon>Streptophyta</taxon>
        <taxon>Embryophyta</taxon>
        <taxon>Tracheophyta</taxon>
        <taxon>Spermatophyta</taxon>
        <taxon>Magnoliopsida</taxon>
        <taxon>eudicotyledons</taxon>
        <taxon>Gunneridae</taxon>
        <taxon>Pentapetalae</taxon>
        <taxon>rosids</taxon>
        <taxon>malvids</taxon>
        <taxon>Brassicales</taxon>
        <taxon>Brassicaceae</taxon>
        <taxon>Brassiceae</taxon>
        <taxon>Raphanus</taxon>
    </lineage>
</organism>
<accession>A0A6J0L2J3</accession>
<dbReference type="PANTHER" id="PTHR33443">
    <property type="entry name" value="ZGC:112980"/>
    <property type="match status" value="1"/>
</dbReference>
<protein>
    <submittedName>
        <fullName evidence="3 4">RPM1 interacting protein 13-like</fullName>
    </submittedName>
</protein>
<evidence type="ECO:0000313" key="3">
    <source>
        <dbReference type="RefSeq" id="XP_018454370.1"/>
    </source>
</evidence>
<evidence type="ECO:0000313" key="4">
    <source>
        <dbReference type="RefSeq" id="XP_056856355.1"/>
    </source>
</evidence>
<gene>
    <name evidence="3 4" type="primary">LOC108825554</name>
</gene>